<evidence type="ECO:0000256" key="3">
    <source>
        <dbReference type="ARBA" id="ARBA00022612"/>
    </source>
</evidence>
<keyword evidence="3" id="KW-1188">Viral release from host cell</keyword>
<dbReference type="GO" id="GO:0019072">
    <property type="term" value="P:viral genome packaging"/>
    <property type="evidence" value="ECO:0007669"/>
    <property type="project" value="InterPro"/>
</dbReference>
<evidence type="ECO:0000256" key="4">
    <source>
        <dbReference type="ARBA" id="ARBA00022844"/>
    </source>
</evidence>
<organism evidence="7">
    <name type="scientific">Elephant endotheliotropic herpesvirus 5A</name>
    <dbReference type="NCBI Taxonomy" id="1382992"/>
    <lineage>
        <taxon>Viruses</taxon>
        <taxon>Duplodnaviria</taxon>
        <taxon>Heunggongvirae</taxon>
        <taxon>Peploviricota</taxon>
        <taxon>Herviviricetes</taxon>
        <taxon>Herpesvirales</taxon>
        <taxon>Orthoherpesviridae</taxon>
        <taxon>Betaherpesvirinae</taxon>
        <taxon>Proboscivirus</taxon>
        <taxon>Elephant endotheliotropic herpesvirus 5</taxon>
    </lineage>
</organism>
<keyword evidence="1" id="KW-0167">Capsid protein</keyword>
<dbReference type="EMBL" id="JN983111">
    <property type="protein sequence ID" value="AID07087.2"/>
    <property type="molecule type" value="Genomic_DNA"/>
</dbReference>
<evidence type="ECO:0000256" key="6">
    <source>
        <dbReference type="SAM" id="MobiDB-lite"/>
    </source>
</evidence>
<evidence type="ECO:0000256" key="5">
    <source>
        <dbReference type="ARBA" id="ARBA00023219"/>
    </source>
</evidence>
<dbReference type="InterPro" id="IPR002493">
    <property type="entry name" value="Herpes_UL25"/>
</dbReference>
<gene>
    <name evidence="7" type="primary">U50</name>
</gene>
<evidence type="ECO:0000256" key="1">
    <source>
        <dbReference type="ARBA" id="ARBA00022561"/>
    </source>
</evidence>
<sequence length="589" mass="68235">MSHFIHFYKSPVPLIFQAHRKNCLVYTNLRNRRMRLLAQLNQREKELRNRDFRVGHEKVTRAVDDIRTFVVDNHDEIIENIDDVIRTLRDAQTDLRSGGGTAGANNTTNNQNHVSGSNASSNSNTQTGSTASSYTHGGNQAQYSDGQGLQEKTVTITMADKPFEYRESFRDEFVATVYNAALRSYTMGDWYSTLKRRIYDEERYRRRFKVTHPESPAISYELLCGQLQVLDLVTVYPTTDVTLTDLQCSICIMWTLYSTVSHSTLNLNVTFEEVFEQVPVMLEVLETEIKRENGNNTLFGTYSFHDNEDIVFYNPPKDTRYAPRTFDNNILVRILYRLRCIQNMPNDHLGAAAQANLGMGWDEDKLFRVCRKLLIGIVNDSPIFMHKQYYLRCGCTCISALLYVKSFLDSMSVFVSADRKFSLNTFLANANTYVDTGDYRGRNIKNFAFLWKNYVIPLYKDKPTVTFSGIFPGAVLWAVYYSVSNNWLGPGHVQKPHPNARTVKLQLIRNQPLYNYLSAQYRVPRHPLDVLKAHDRALFYFEYGIHLLLNQPINFITHRNNLKRQFNVNDIYELCYFFVLGFVPLELIF</sequence>
<evidence type="ECO:0000313" key="7">
    <source>
        <dbReference type="EMBL" id="AID07087.2"/>
    </source>
</evidence>
<reference evidence="7" key="2">
    <citation type="submission" date="2016-09" db="EMBL/GenBank/DDBJ databases">
        <title>Comparative Genome Analysis of Four Additional Elephant Endotheliotropic Herpesvirus Species EEHV3, EEHV4 EEHV5 and EEHV6 from Cases of Hemorrhagic Disease or Viremia.</title>
        <authorList>
            <person name="Zong J.-C."/>
            <person name="Latimer E.M."/>
            <person name="Richman L.K."/>
            <person name="Heaggans S.Y."/>
            <person name="Hayward G.S."/>
        </authorList>
    </citation>
    <scope>NUCLEOTIDE SEQUENCE</scope>
    <source>
        <strain evidence="7">North American #NAP50</strain>
    </source>
</reference>
<keyword evidence="5" id="KW-0231">Viral genome packaging</keyword>
<dbReference type="Pfam" id="PF01499">
    <property type="entry name" value="Herpes_UL25"/>
    <property type="match status" value="1"/>
</dbReference>
<accession>A0A060MX53</accession>
<keyword evidence="2" id="KW-1048">Host nucleus</keyword>
<evidence type="ECO:0000256" key="2">
    <source>
        <dbReference type="ARBA" id="ARBA00022562"/>
    </source>
</evidence>
<keyword evidence="4" id="KW-0946">Virion</keyword>
<feature type="compositionally biased region" description="Polar residues" evidence="6">
    <location>
        <begin position="111"/>
        <end position="148"/>
    </location>
</feature>
<reference evidence="7" key="1">
    <citation type="journal article" date="2013" name="J. Zoo Wildl. Med.">
        <title>Elephant endotheliotropic herpesvirus 5, a newly recognized elephant herpesvirus associated with clinical and subclinical infections in captive Asian elephants (Elephas maximus).</title>
        <authorList>
            <person name="Atkins L."/>
            <person name="Zong J.C."/>
            <person name="Tan J."/>
            <person name="Mejia A."/>
            <person name="Heaggans S.Y."/>
            <person name="Nofs S.A."/>
            <person name="Stanton J.J."/>
            <person name="Flanagan J.P."/>
            <person name="Howard L."/>
            <person name="Latimer E."/>
            <person name="Stevens M.R."/>
            <person name="Hoffman D.S."/>
            <person name="Hayward G.S."/>
            <person name="Ling P.D."/>
        </authorList>
    </citation>
    <scope>NUCLEOTIDE SEQUENCE</scope>
    <source>
        <strain evidence="7">North American #NAP50</strain>
    </source>
</reference>
<protein>
    <submittedName>
        <fullName evidence="7">DNA packaging protein 2</fullName>
    </submittedName>
</protein>
<dbReference type="GO" id="GO:0019028">
    <property type="term" value="C:viral capsid"/>
    <property type="evidence" value="ECO:0007669"/>
    <property type="project" value="UniProtKB-KW"/>
</dbReference>
<feature type="region of interest" description="Disordered" evidence="6">
    <location>
        <begin position="95"/>
        <end position="148"/>
    </location>
</feature>
<name>A0A060MX53_9BETA</name>
<proteinExistence type="predicted"/>